<evidence type="ECO:0000313" key="4">
    <source>
        <dbReference type="Proteomes" id="UP000054564"/>
    </source>
</evidence>
<dbReference type="PANTHER" id="PTHR31569:SF4">
    <property type="entry name" value="SWIM-TYPE DOMAIN-CONTAINING PROTEIN"/>
    <property type="match status" value="1"/>
</dbReference>
<evidence type="ECO:0000259" key="2">
    <source>
        <dbReference type="Pfam" id="PF10551"/>
    </source>
</evidence>
<protein>
    <recommendedName>
        <fullName evidence="2">MULE transposase domain-containing protein</fullName>
    </recommendedName>
</protein>
<feature type="compositionally biased region" description="Basic and acidic residues" evidence="1">
    <location>
        <begin position="692"/>
        <end position="706"/>
    </location>
</feature>
<feature type="compositionally biased region" description="Polar residues" evidence="1">
    <location>
        <begin position="1"/>
        <end position="11"/>
    </location>
</feature>
<sequence length="1107" mass="124953">MDFSSVPTTARNHCPEVDISMTQDPPQVDISIPGKVATEVAPQVEPAEENAEEVQLEEQHPLIPAPPEQSFGSRDECFESIQTWARINRFAISTARSYTVNDEVRVIYRCDKSGVYRPHRKDKKDSTKALTEENGTSSKEPATARKPPKGPPKNANKSRKTNCPFKMVLTHNPTTKMWDLVVDEAAHNHAPSDHPSAHYMHRRFTIEQKSTINKWTNAGVMPLKVKNGMMQDKSTPLYANLRAFHNLNYKERQKDRRGEFPLATLVDALKANGFYYKVKSTLDEETSISHLNAVFFSLPESMKLAKNHSSCLFIDATYKTNWFKMPLLHVTGINSTNKSFTIAFCFINTEKEEDFTWALEQLSFLLQPLVPSVILTDKEQALMNAIEKVFPSTRNLLCQWHMGKNLWTHCRPILGDEPYLSFRQAWNFLLVSKNPKQYEKNFQNLTDTCSPEVMQYMSKNWIPLADRFVKYLISNVLHFGNVNTSRVESLHAAIKRFLKGANSSMPTTIIDMQAAVKHQLHELVIDCATQKQVHINNLPQVLKKLGGKISHHAIQSAQCLLLSDTGKSPNCPNDCNYESYMGMPCSHRMRKLESEGKSLNPEDFHTQWHLPTTPADTILPPLSQAEANTNEDYEQQFLQEVFERFQKLPTHEKPGYLANFTRLLDQTHSLTQIEDPLEQPHKGRSRGPTKKTKTESARSTKRDPSAFEHQLQKNKVGRPRKVIDPIVVEPPKKRGRPQKVTTTPVGATIVGNKRKQGSGAVKGNKKNKSSDPNSESCSATESENDDLPDIPLEIVTRSGRVINCPSKSGATTVKTTAGKVKSKIDSGNNEAEYLPDAPEAQSNDRGEEELDLPVDGNKEASCGEEALDPRVDGDKAAALSDSDDEEEGNVWKKFNQAHCHYSAVSRPVQHSISKLHEVDGDGHCGFRAAAVSMGDGEEAWREIRKALVDEMDNNEVYKNEVYLSHVSDSIPFARLRSNLNYFRSPVRSISNWINFPRHGDLLADAFKRPVIHISNMITLTYLPLSYGPTTNPPIFVVYLEGKNHYNAFEFEGSIYPAPIISPGWFKWRGEAAIGWEQMIQINRDEWNRRFPQEPAGSPKTIDISETQ</sequence>
<dbReference type="SUPFAM" id="SSF54001">
    <property type="entry name" value="Cysteine proteinases"/>
    <property type="match status" value="1"/>
</dbReference>
<dbReference type="CDD" id="cd22744">
    <property type="entry name" value="OTU"/>
    <property type="match status" value="1"/>
</dbReference>
<dbReference type="Pfam" id="PF10551">
    <property type="entry name" value="MULE"/>
    <property type="match status" value="1"/>
</dbReference>
<feature type="compositionally biased region" description="Polar residues" evidence="1">
    <location>
        <begin position="770"/>
        <end position="781"/>
    </location>
</feature>
<feature type="region of interest" description="Disordered" evidence="1">
    <location>
        <begin position="116"/>
        <end position="163"/>
    </location>
</feature>
<feature type="region of interest" description="Disordered" evidence="1">
    <location>
        <begin position="1"/>
        <end position="25"/>
    </location>
</feature>
<dbReference type="InterPro" id="IPR038765">
    <property type="entry name" value="Papain-like_cys_pep_sf"/>
</dbReference>
<evidence type="ECO:0000313" key="3">
    <source>
        <dbReference type="EMBL" id="KNE92302.1"/>
    </source>
</evidence>
<dbReference type="PANTHER" id="PTHR31569">
    <property type="entry name" value="SWIM-TYPE DOMAIN-CONTAINING PROTEIN"/>
    <property type="match status" value="1"/>
</dbReference>
<proteinExistence type="predicted"/>
<dbReference type="InterPro" id="IPR018289">
    <property type="entry name" value="MULE_transposase_dom"/>
</dbReference>
<organism evidence="3 4">
    <name type="scientific">Puccinia striiformis f. sp. tritici PST-78</name>
    <dbReference type="NCBI Taxonomy" id="1165861"/>
    <lineage>
        <taxon>Eukaryota</taxon>
        <taxon>Fungi</taxon>
        <taxon>Dikarya</taxon>
        <taxon>Basidiomycota</taxon>
        <taxon>Pucciniomycotina</taxon>
        <taxon>Pucciniomycetes</taxon>
        <taxon>Pucciniales</taxon>
        <taxon>Pucciniaceae</taxon>
        <taxon>Puccinia</taxon>
    </lineage>
</organism>
<reference evidence="4" key="1">
    <citation type="submission" date="2014-03" db="EMBL/GenBank/DDBJ databases">
        <title>The Genome Sequence of Puccinia striiformis f. sp. tritici PST-78.</title>
        <authorList>
            <consortium name="The Broad Institute Genome Sequencing Platform"/>
            <person name="Cuomo C."/>
            <person name="Hulbert S."/>
            <person name="Chen X."/>
            <person name="Walker B."/>
            <person name="Young S.K."/>
            <person name="Zeng Q."/>
            <person name="Gargeya S."/>
            <person name="Fitzgerald M."/>
            <person name="Haas B."/>
            <person name="Abouelleil A."/>
            <person name="Alvarado L."/>
            <person name="Arachchi H.M."/>
            <person name="Berlin A.M."/>
            <person name="Chapman S.B."/>
            <person name="Goldberg J."/>
            <person name="Griggs A."/>
            <person name="Gujja S."/>
            <person name="Hansen M."/>
            <person name="Howarth C."/>
            <person name="Imamovic A."/>
            <person name="Larimer J."/>
            <person name="McCowan C."/>
            <person name="Montmayeur A."/>
            <person name="Murphy C."/>
            <person name="Neiman D."/>
            <person name="Pearson M."/>
            <person name="Priest M."/>
            <person name="Roberts A."/>
            <person name="Saif S."/>
            <person name="Shea T."/>
            <person name="Sisk P."/>
            <person name="Sykes S."/>
            <person name="Wortman J."/>
            <person name="Nusbaum C."/>
            <person name="Birren B."/>
        </authorList>
    </citation>
    <scope>NUCLEOTIDE SEQUENCE [LARGE SCALE GENOMIC DNA]</scope>
    <source>
        <strain evidence="4">race PST-78</strain>
    </source>
</reference>
<feature type="compositionally biased region" description="Basic residues" evidence="1">
    <location>
        <begin position="682"/>
        <end position="691"/>
    </location>
</feature>
<feature type="domain" description="MULE transposase" evidence="2">
    <location>
        <begin position="312"/>
        <end position="405"/>
    </location>
</feature>
<dbReference type="EMBL" id="AJIL01000169">
    <property type="protein sequence ID" value="KNE92302.1"/>
    <property type="molecule type" value="Genomic_DNA"/>
</dbReference>
<name>A0A0L0UZ16_9BASI</name>
<dbReference type="AlphaFoldDB" id="A0A0L0UZ16"/>
<dbReference type="InterPro" id="IPR052579">
    <property type="entry name" value="Zinc_finger_SWIM"/>
</dbReference>
<dbReference type="STRING" id="1165861.A0A0L0UZ16"/>
<gene>
    <name evidence="3" type="ORF">PSTG_14325</name>
</gene>
<dbReference type="Gene3D" id="3.90.70.80">
    <property type="match status" value="1"/>
</dbReference>
<feature type="region of interest" description="Disordered" evidence="1">
    <location>
        <begin position="803"/>
        <end position="887"/>
    </location>
</feature>
<feature type="compositionally biased region" description="Low complexity" evidence="1">
    <location>
        <begin position="807"/>
        <end position="819"/>
    </location>
</feature>
<dbReference type="Proteomes" id="UP000054564">
    <property type="component" value="Unassembled WGS sequence"/>
</dbReference>
<evidence type="ECO:0000256" key="1">
    <source>
        <dbReference type="SAM" id="MobiDB-lite"/>
    </source>
</evidence>
<keyword evidence="4" id="KW-1185">Reference proteome</keyword>
<feature type="region of interest" description="Disordered" evidence="1">
    <location>
        <begin position="671"/>
        <end position="789"/>
    </location>
</feature>
<comment type="caution">
    <text evidence="3">The sequence shown here is derived from an EMBL/GenBank/DDBJ whole genome shotgun (WGS) entry which is preliminary data.</text>
</comment>
<accession>A0A0L0UZ16</accession>